<feature type="transmembrane region" description="Helical" evidence="4">
    <location>
        <begin position="585"/>
        <end position="608"/>
    </location>
</feature>
<dbReference type="InterPro" id="IPR020845">
    <property type="entry name" value="AMP-binding_CS"/>
</dbReference>
<name>A0ABR4J8S9_9EURO</name>
<dbReference type="Proteomes" id="UP001610446">
    <property type="component" value="Unassembled WGS sequence"/>
</dbReference>
<dbReference type="PANTHER" id="PTHR33927:SF5">
    <property type="entry name" value="ENZYME, PUTATIVE (AFU_ORTHOLOGUE AFUA_8G01222)-RELATED"/>
    <property type="match status" value="1"/>
</dbReference>
<feature type="transmembrane region" description="Helical" evidence="4">
    <location>
        <begin position="737"/>
        <end position="757"/>
    </location>
</feature>
<dbReference type="SUPFAM" id="SSF56801">
    <property type="entry name" value="Acetyl-CoA synthetase-like"/>
    <property type="match status" value="1"/>
</dbReference>
<dbReference type="InterPro" id="IPR042099">
    <property type="entry name" value="ANL_N_sf"/>
</dbReference>
<keyword evidence="4" id="KW-1133">Transmembrane helix</keyword>
<keyword evidence="4" id="KW-0472">Membrane</keyword>
<feature type="transmembrane region" description="Helical" evidence="4">
    <location>
        <begin position="777"/>
        <end position="795"/>
    </location>
</feature>
<evidence type="ECO:0000259" key="5">
    <source>
        <dbReference type="Pfam" id="PF00501"/>
    </source>
</evidence>
<dbReference type="InterPro" id="IPR045851">
    <property type="entry name" value="AMP-bd_C_sf"/>
</dbReference>
<gene>
    <name evidence="6" type="ORF">BJY01DRAFT_258812</name>
</gene>
<keyword evidence="4" id="KW-0812">Transmembrane</keyword>
<sequence length="1006" mass="110499">MLTPAATDMHPLRGPLSDSDARLFQQFGFGAKCRIPFQTIHQAFIHHATRNPSATALLDLSKGAPGEVTYGELLRQAQFLATRLKVNGVKPGGHVLLLVKRGPEMVAAILAVLMAGAQYVPMDGCVVPDHTLQRAAGQCNISVALCLGQFEERLRGMNIVPSILVLENILCSTDYTQFDTNPDRLVCEGDANRGCYVIYTSGTTGDPKGVDVTHKNATNLLCQAPGNLGISARSRVGQVLSISFDMAAWEILGSMANGATLVLRGSDWNTALKEIDTLICTPSILAKYNPDEFPNISRVATAGEPCSQSLADKWAASGATFFNCCGPTETTIVNTMHRHTSGQPLTIGRPTPNNNVYILHKNMSPCAIGEVGTIWAGGAGVTRGYVGQPDRTARRYQYDKFINDGKSIMYNTGDLARWLPDGSLETLGRDDEQVKIKGFRVELDGVSACLATCPGVQQATALMINGELTGFLTPRSCSIQSVMEHLAVKLPYYATPVRWRTLDEFPLTSNGKVDKRALAREVEELGQVREEQAAVQEFNAAGKERFSTQTSSSSDTSSSLQKEPLPLPDKTLGKPWRGLRHRIFIVYRTLFSLISLANVAALICLVTIPSIDRRHISTIAFANLTVAILVRQDMVINILYTICCSVPKSWPLAIRRRCAKIYHLGGVHSGAAIMAVAWYTGDICHNIYAFVTRSDGDTKPSVLTLTLSLIALTIFLIMLVFAYPTLRKKYHNTFERVHRFAGWTALAIIWVQTMSSIRDRRLETTRSFGEEMINTPSFWMLVAITLSIASSWLFLRTVPVDAEVLSNHAVRLHFDYTMPVNGTFTRLSERPLIEWHSFATVPAPRVENGRPRGYSLVVSRAGDWTGRRISKPPRRIWVRGVPTCGVMRIATLFNRVVLVATGSGIGPLLGHIQVPTCPFRLVWSTPNPVDTFGKDIVASVYNADPQAIVHDTKKQGRPDLVRLTWEAVRSSGAEAVIIISNEKLTKKVVYGMETRGVPAYGAIWDS</sequence>
<keyword evidence="1" id="KW-0596">Phosphopantetheine</keyword>
<dbReference type="NCBIfam" id="TIGR01733">
    <property type="entry name" value="AA-adenyl-dom"/>
    <property type="match status" value="1"/>
</dbReference>
<dbReference type="PROSITE" id="PS00455">
    <property type="entry name" value="AMP_BINDING"/>
    <property type="match status" value="1"/>
</dbReference>
<evidence type="ECO:0000256" key="1">
    <source>
        <dbReference type="ARBA" id="ARBA00022450"/>
    </source>
</evidence>
<dbReference type="Gene3D" id="3.40.50.12780">
    <property type="entry name" value="N-terminal domain of ligase-like"/>
    <property type="match status" value="1"/>
</dbReference>
<dbReference type="EMBL" id="JBFXLU010000188">
    <property type="protein sequence ID" value="KAL2835979.1"/>
    <property type="molecule type" value="Genomic_DNA"/>
</dbReference>
<accession>A0ABR4J8S9</accession>
<comment type="caution">
    <text evidence="6">The sequence shown here is derived from an EMBL/GenBank/DDBJ whole genome shotgun (WGS) entry which is preliminary data.</text>
</comment>
<feature type="transmembrane region" description="Helical" evidence="4">
    <location>
        <begin position="701"/>
        <end position="725"/>
    </location>
</feature>
<dbReference type="SUPFAM" id="SSF52343">
    <property type="entry name" value="Ferredoxin reductase-like, C-terminal NADP-linked domain"/>
    <property type="match status" value="1"/>
</dbReference>
<evidence type="ECO:0000313" key="7">
    <source>
        <dbReference type="Proteomes" id="UP001610446"/>
    </source>
</evidence>
<dbReference type="InterPro" id="IPR010071">
    <property type="entry name" value="AA_adenyl_dom"/>
</dbReference>
<protein>
    <recommendedName>
        <fullName evidence="5">AMP-dependent synthetase/ligase domain-containing protein</fullName>
    </recommendedName>
</protein>
<proteinExistence type="predicted"/>
<dbReference type="PANTHER" id="PTHR33927">
    <property type="entry name" value="TRANSMEMBRANE PROTEIN"/>
    <property type="match status" value="1"/>
</dbReference>
<keyword evidence="7" id="KW-1185">Reference proteome</keyword>
<evidence type="ECO:0000256" key="3">
    <source>
        <dbReference type="SAM" id="MobiDB-lite"/>
    </source>
</evidence>
<reference evidence="6 7" key="1">
    <citation type="submission" date="2024-07" db="EMBL/GenBank/DDBJ databases">
        <title>Section-level genome sequencing and comparative genomics of Aspergillus sections Usti and Cavernicolus.</title>
        <authorList>
            <consortium name="Lawrence Berkeley National Laboratory"/>
            <person name="Nybo J.L."/>
            <person name="Vesth T.C."/>
            <person name="Theobald S."/>
            <person name="Frisvad J.C."/>
            <person name="Larsen T.O."/>
            <person name="Kjaerboelling I."/>
            <person name="Rothschild-Mancinelli K."/>
            <person name="Lyhne E.K."/>
            <person name="Kogle M.E."/>
            <person name="Barry K."/>
            <person name="Clum A."/>
            <person name="Na H."/>
            <person name="Ledsgaard L."/>
            <person name="Lin J."/>
            <person name="Lipzen A."/>
            <person name="Kuo A."/>
            <person name="Riley R."/>
            <person name="Mondo S."/>
            <person name="Labutti K."/>
            <person name="Haridas S."/>
            <person name="Pangalinan J."/>
            <person name="Salamov A.A."/>
            <person name="Simmons B.A."/>
            <person name="Magnuson J.K."/>
            <person name="Chen J."/>
            <person name="Drula E."/>
            <person name="Henrissat B."/>
            <person name="Wiebenga A."/>
            <person name="Lubbers R.J."/>
            <person name="Gomes A.C."/>
            <person name="Makela M.R."/>
            <person name="Stajich J."/>
            <person name="Grigoriev I.V."/>
            <person name="Mortensen U.H."/>
            <person name="De Vries R.P."/>
            <person name="Baker S.E."/>
            <person name="Andersen M.R."/>
        </authorList>
    </citation>
    <scope>NUCLEOTIDE SEQUENCE [LARGE SCALE GENOMIC DNA]</scope>
    <source>
        <strain evidence="6 7">CBS 123904</strain>
    </source>
</reference>
<evidence type="ECO:0000256" key="4">
    <source>
        <dbReference type="SAM" id="Phobius"/>
    </source>
</evidence>
<feature type="compositionally biased region" description="Low complexity" evidence="3">
    <location>
        <begin position="547"/>
        <end position="559"/>
    </location>
</feature>
<evidence type="ECO:0000256" key="2">
    <source>
        <dbReference type="ARBA" id="ARBA00022553"/>
    </source>
</evidence>
<feature type="transmembrane region" description="Helical" evidence="4">
    <location>
        <begin position="661"/>
        <end position="681"/>
    </location>
</feature>
<organism evidence="6 7">
    <name type="scientific">Aspergillus pseudoustus</name>
    <dbReference type="NCBI Taxonomy" id="1810923"/>
    <lineage>
        <taxon>Eukaryota</taxon>
        <taxon>Fungi</taxon>
        <taxon>Dikarya</taxon>
        <taxon>Ascomycota</taxon>
        <taxon>Pezizomycotina</taxon>
        <taxon>Eurotiomycetes</taxon>
        <taxon>Eurotiomycetidae</taxon>
        <taxon>Eurotiales</taxon>
        <taxon>Aspergillaceae</taxon>
        <taxon>Aspergillus</taxon>
        <taxon>Aspergillus subgen. Nidulantes</taxon>
    </lineage>
</organism>
<feature type="domain" description="AMP-dependent synthetase/ligase" evidence="5">
    <location>
        <begin position="46"/>
        <end position="385"/>
    </location>
</feature>
<keyword evidence="2" id="KW-0597">Phosphoprotein</keyword>
<dbReference type="InterPro" id="IPR039261">
    <property type="entry name" value="FNR_nucleotide-bd"/>
</dbReference>
<dbReference type="InterPro" id="IPR000873">
    <property type="entry name" value="AMP-dep_synth/lig_dom"/>
</dbReference>
<feature type="region of interest" description="Disordered" evidence="3">
    <location>
        <begin position="543"/>
        <end position="569"/>
    </location>
</feature>
<dbReference type="Gene3D" id="3.30.300.30">
    <property type="match status" value="1"/>
</dbReference>
<evidence type="ECO:0000313" key="6">
    <source>
        <dbReference type="EMBL" id="KAL2835979.1"/>
    </source>
</evidence>
<dbReference type="Pfam" id="PF00501">
    <property type="entry name" value="AMP-binding"/>
    <property type="match status" value="1"/>
</dbReference>
<dbReference type="InterPro" id="IPR052979">
    <property type="entry name" value="Adenylate-forming_domain"/>
</dbReference>